<dbReference type="SMART" id="SM00717">
    <property type="entry name" value="SANT"/>
    <property type="match status" value="2"/>
</dbReference>
<gene>
    <name evidence="7" type="ORF">M9Y10_020892</name>
</gene>
<protein>
    <recommendedName>
        <fullName evidence="9">Myb-like DNA-binding domain containing protein</fullName>
    </recommendedName>
</protein>
<dbReference type="InterPro" id="IPR009057">
    <property type="entry name" value="Homeodomain-like_sf"/>
</dbReference>
<feature type="domain" description="HTH myb-type" evidence="6">
    <location>
        <begin position="17"/>
        <end position="72"/>
    </location>
</feature>
<keyword evidence="4" id="KW-0539">Nucleus</keyword>
<organism evidence="7 8">
    <name type="scientific">Tritrichomonas musculus</name>
    <dbReference type="NCBI Taxonomy" id="1915356"/>
    <lineage>
        <taxon>Eukaryota</taxon>
        <taxon>Metamonada</taxon>
        <taxon>Parabasalia</taxon>
        <taxon>Tritrichomonadida</taxon>
        <taxon>Tritrichomonadidae</taxon>
        <taxon>Tritrichomonas</taxon>
    </lineage>
</organism>
<dbReference type="PANTHER" id="PTHR46621">
    <property type="entry name" value="SNRNA-ACTIVATING PROTEIN COMPLEX SUBUNIT 4"/>
    <property type="match status" value="1"/>
</dbReference>
<dbReference type="Proteomes" id="UP001470230">
    <property type="component" value="Unassembled WGS sequence"/>
</dbReference>
<dbReference type="PROSITE" id="PS51294">
    <property type="entry name" value="HTH_MYB"/>
    <property type="match status" value="2"/>
</dbReference>
<dbReference type="CDD" id="cd00167">
    <property type="entry name" value="SANT"/>
    <property type="match status" value="2"/>
</dbReference>
<evidence type="ECO:0000313" key="8">
    <source>
        <dbReference type="Proteomes" id="UP001470230"/>
    </source>
</evidence>
<feature type="domain" description="HTH myb-type" evidence="6">
    <location>
        <begin position="73"/>
        <end position="122"/>
    </location>
</feature>
<evidence type="ECO:0000256" key="4">
    <source>
        <dbReference type="ARBA" id="ARBA00023242"/>
    </source>
</evidence>
<name>A0ABR2HEX1_9EUKA</name>
<dbReference type="EMBL" id="JAPFFF010000030">
    <property type="protein sequence ID" value="KAK8845956.1"/>
    <property type="molecule type" value="Genomic_DNA"/>
</dbReference>
<dbReference type="InterPro" id="IPR017930">
    <property type="entry name" value="Myb_dom"/>
</dbReference>
<dbReference type="InterPro" id="IPR051575">
    <property type="entry name" value="Myb-like_DNA-bd"/>
</dbReference>
<comment type="caution">
    <text evidence="7">The sequence shown here is derived from an EMBL/GenBank/DDBJ whole genome shotgun (WGS) entry which is preliminary data.</text>
</comment>
<evidence type="ECO:0000259" key="6">
    <source>
        <dbReference type="PROSITE" id="PS51294"/>
    </source>
</evidence>
<evidence type="ECO:0008006" key="9">
    <source>
        <dbReference type="Google" id="ProtNLM"/>
    </source>
</evidence>
<dbReference type="PROSITE" id="PS50090">
    <property type="entry name" value="MYB_LIKE"/>
    <property type="match status" value="2"/>
</dbReference>
<evidence type="ECO:0000259" key="5">
    <source>
        <dbReference type="PROSITE" id="PS50090"/>
    </source>
</evidence>
<evidence type="ECO:0000256" key="1">
    <source>
        <dbReference type="ARBA" id="ARBA00023015"/>
    </source>
</evidence>
<sequence>MSLISLQNEGCPQYVTSMKKKRTIFTKEEDKRLMKAVEDFGDGNWRVIAFCVGNRTSRQCHDRWSKFLNPSINRSEWTKEEDELLLNKFNELGPKWTNISKFFKNRTDISVKSRYTLLNRKKRKREEFLEKMALFTASSKNLKGKHNFKLNINFNAQIGGFQDLSNIKNDHIDSDQNTAFHLQEINKNFNILNNASIELKQNNENSNSEKILNQNEGNNENSVSCMNLDLSTDNLSNLTENDIWNDYFQDELFEEGLFL</sequence>
<dbReference type="Pfam" id="PF13921">
    <property type="entry name" value="Myb_DNA-bind_6"/>
    <property type="match status" value="1"/>
</dbReference>
<keyword evidence="1" id="KW-0805">Transcription regulation</keyword>
<keyword evidence="2" id="KW-0238">DNA-binding</keyword>
<keyword evidence="8" id="KW-1185">Reference proteome</keyword>
<dbReference type="Gene3D" id="1.10.10.60">
    <property type="entry name" value="Homeodomain-like"/>
    <property type="match status" value="2"/>
</dbReference>
<feature type="domain" description="Myb-like" evidence="5">
    <location>
        <begin position="69"/>
        <end position="119"/>
    </location>
</feature>
<feature type="domain" description="Myb-like" evidence="5">
    <location>
        <begin position="17"/>
        <end position="68"/>
    </location>
</feature>
<evidence type="ECO:0000256" key="3">
    <source>
        <dbReference type="ARBA" id="ARBA00023163"/>
    </source>
</evidence>
<evidence type="ECO:0000313" key="7">
    <source>
        <dbReference type="EMBL" id="KAK8845956.1"/>
    </source>
</evidence>
<dbReference type="InterPro" id="IPR001005">
    <property type="entry name" value="SANT/Myb"/>
</dbReference>
<dbReference type="PANTHER" id="PTHR46621:SF1">
    <property type="entry name" value="SNRNA-ACTIVATING PROTEIN COMPLEX SUBUNIT 4"/>
    <property type="match status" value="1"/>
</dbReference>
<accession>A0ABR2HEX1</accession>
<proteinExistence type="predicted"/>
<dbReference type="SUPFAM" id="SSF46689">
    <property type="entry name" value="Homeodomain-like"/>
    <property type="match status" value="1"/>
</dbReference>
<reference evidence="7 8" key="1">
    <citation type="submission" date="2024-04" db="EMBL/GenBank/DDBJ databases">
        <title>Tritrichomonas musculus Genome.</title>
        <authorList>
            <person name="Alves-Ferreira E."/>
            <person name="Grigg M."/>
            <person name="Lorenzi H."/>
            <person name="Galac M."/>
        </authorList>
    </citation>
    <scope>NUCLEOTIDE SEQUENCE [LARGE SCALE GENOMIC DNA]</scope>
    <source>
        <strain evidence="7 8">EAF2021</strain>
    </source>
</reference>
<keyword evidence="3" id="KW-0804">Transcription</keyword>
<evidence type="ECO:0000256" key="2">
    <source>
        <dbReference type="ARBA" id="ARBA00023125"/>
    </source>
</evidence>